<organism evidence="2 3">
    <name type="scientific">Panicum miliaceum</name>
    <name type="common">Proso millet</name>
    <name type="synonym">Broomcorn millet</name>
    <dbReference type="NCBI Taxonomy" id="4540"/>
    <lineage>
        <taxon>Eukaryota</taxon>
        <taxon>Viridiplantae</taxon>
        <taxon>Streptophyta</taxon>
        <taxon>Embryophyta</taxon>
        <taxon>Tracheophyta</taxon>
        <taxon>Spermatophyta</taxon>
        <taxon>Magnoliopsida</taxon>
        <taxon>Liliopsida</taxon>
        <taxon>Poales</taxon>
        <taxon>Poaceae</taxon>
        <taxon>PACMAD clade</taxon>
        <taxon>Panicoideae</taxon>
        <taxon>Panicodae</taxon>
        <taxon>Paniceae</taxon>
        <taxon>Panicinae</taxon>
        <taxon>Panicum</taxon>
        <taxon>Panicum sect. Panicum</taxon>
    </lineage>
</organism>
<evidence type="ECO:0000313" key="3">
    <source>
        <dbReference type="Proteomes" id="UP000275267"/>
    </source>
</evidence>
<sequence length="247" mass="26926">MRGHLDLDLIVNLYGMARVAVRRCRGQCEEPSARATPPLDAGAQPLPVRQQQQFLNSSAWNIIADHGKDPVPFALPVKCHPTSLPCLKDLPCPSSLINVEEEGKSVSPSFDVPPDSFGNGWAPPELTSPSTPVEHLQKKIAFSPGPWSKNLLIQAEQTKLAPLLEDLAKRRSKRDCLGCSITPSALCPSVIKNLGVTFCNLDEEKLSNTTLAKKKKTSAPGGKNSIKKKPSDKNGDDDKHDKKKPRK</sequence>
<dbReference type="EMBL" id="PQIB02000007">
    <property type="protein sequence ID" value="RLN07337.1"/>
    <property type="molecule type" value="Genomic_DNA"/>
</dbReference>
<feature type="region of interest" description="Disordered" evidence="1">
    <location>
        <begin position="209"/>
        <end position="247"/>
    </location>
</feature>
<accession>A0A3L6RQQ2</accession>
<keyword evidence="3" id="KW-1185">Reference proteome</keyword>
<dbReference type="PANTHER" id="PTHR33075">
    <property type="entry name" value="OS02G0499800 PROTEIN"/>
    <property type="match status" value="1"/>
</dbReference>
<feature type="compositionally biased region" description="Basic and acidic residues" evidence="1">
    <location>
        <begin position="229"/>
        <end position="240"/>
    </location>
</feature>
<evidence type="ECO:0000256" key="1">
    <source>
        <dbReference type="SAM" id="MobiDB-lite"/>
    </source>
</evidence>
<protein>
    <submittedName>
        <fullName evidence="2">Uncharacterized protein</fullName>
    </submittedName>
</protein>
<evidence type="ECO:0000313" key="2">
    <source>
        <dbReference type="EMBL" id="RLN07337.1"/>
    </source>
</evidence>
<proteinExistence type="predicted"/>
<reference evidence="3" key="1">
    <citation type="journal article" date="2019" name="Nat. Commun.">
        <title>The genome of broomcorn millet.</title>
        <authorList>
            <person name="Zou C."/>
            <person name="Miki D."/>
            <person name="Li D."/>
            <person name="Tang Q."/>
            <person name="Xiao L."/>
            <person name="Rajput S."/>
            <person name="Deng P."/>
            <person name="Jia W."/>
            <person name="Huang R."/>
            <person name="Zhang M."/>
            <person name="Sun Y."/>
            <person name="Hu J."/>
            <person name="Fu X."/>
            <person name="Schnable P.S."/>
            <person name="Li F."/>
            <person name="Zhang H."/>
            <person name="Feng B."/>
            <person name="Zhu X."/>
            <person name="Liu R."/>
            <person name="Schnable J.C."/>
            <person name="Zhu J.-K."/>
            <person name="Zhang H."/>
        </authorList>
    </citation>
    <scope>NUCLEOTIDE SEQUENCE [LARGE SCALE GENOMIC DNA]</scope>
</reference>
<gene>
    <name evidence="2" type="ORF">C2845_PM11G04420</name>
</gene>
<comment type="caution">
    <text evidence="2">The sequence shown here is derived from an EMBL/GenBank/DDBJ whole genome shotgun (WGS) entry which is preliminary data.</text>
</comment>
<dbReference type="Proteomes" id="UP000275267">
    <property type="component" value="Unassembled WGS sequence"/>
</dbReference>
<name>A0A3L6RQQ2_PANMI</name>
<dbReference type="AlphaFoldDB" id="A0A3L6RQQ2"/>